<keyword evidence="1" id="KW-0812">Transmembrane</keyword>
<comment type="caution">
    <text evidence="2">The sequence shown here is derived from an EMBL/GenBank/DDBJ whole genome shotgun (WGS) entry which is preliminary data.</text>
</comment>
<reference evidence="2 3" key="1">
    <citation type="submission" date="2014-02" db="EMBL/GenBank/DDBJ databases">
        <title>Kosmotoga genome sequencing.</title>
        <authorList>
            <person name="Pollo S.M."/>
            <person name="Charchuk R."/>
            <person name="Nesbo C.L."/>
        </authorList>
    </citation>
    <scope>NUCLEOTIDE SEQUENCE [LARGE SCALE GENOMIC DNA]</scope>
    <source>
        <strain evidence="2 3">S304</strain>
    </source>
</reference>
<dbReference type="PATRIC" id="fig|1453497.3.peg.210"/>
<feature type="transmembrane region" description="Helical" evidence="1">
    <location>
        <begin position="91"/>
        <end position="109"/>
    </location>
</feature>
<feature type="transmembrane region" description="Helical" evidence="1">
    <location>
        <begin position="26"/>
        <end position="46"/>
    </location>
</feature>
<evidence type="ECO:0000256" key="1">
    <source>
        <dbReference type="SAM" id="Phobius"/>
    </source>
</evidence>
<keyword evidence="3" id="KW-1185">Reference proteome</keyword>
<keyword evidence="1" id="KW-1133">Transmembrane helix</keyword>
<keyword evidence="1" id="KW-0472">Membrane</keyword>
<evidence type="ECO:0000313" key="3">
    <source>
        <dbReference type="Proteomes" id="UP000077339"/>
    </source>
</evidence>
<proteinExistence type="predicted"/>
<dbReference type="STRING" id="1453497.AT15_01000"/>
<protein>
    <submittedName>
        <fullName evidence="2">Uncharacterized protein</fullName>
    </submittedName>
</protein>
<organism evidence="2 3">
    <name type="scientific">Kosmotoga arenicorallina S304</name>
    <dbReference type="NCBI Taxonomy" id="1453497"/>
    <lineage>
        <taxon>Bacteria</taxon>
        <taxon>Thermotogati</taxon>
        <taxon>Thermotogota</taxon>
        <taxon>Thermotogae</taxon>
        <taxon>Kosmotogales</taxon>
        <taxon>Kosmotogaceae</taxon>
        <taxon>Kosmotoga</taxon>
    </lineage>
</organism>
<feature type="transmembrane region" description="Helical" evidence="1">
    <location>
        <begin position="58"/>
        <end position="84"/>
    </location>
</feature>
<name>A0A176K0V1_9BACT</name>
<dbReference type="RefSeq" id="WP_068347822.1">
    <property type="nucleotide sequence ID" value="NZ_JFHK01000015.1"/>
</dbReference>
<dbReference type="AlphaFoldDB" id="A0A176K0V1"/>
<dbReference type="EMBL" id="JFHK01000015">
    <property type="protein sequence ID" value="OAA30124.1"/>
    <property type="molecule type" value="Genomic_DNA"/>
</dbReference>
<dbReference type="Proteomes" id="UP000077339">
    <property type="component" value="Unassembled WGS sequence"/>
</dbReference>
<feature type="transmembrane region" description="Helical" evidence="1">
    <location>
        <begin position="129"/>
        <end position="150"/>
    </location>
</feature>
<dbReference type="OrthoDB" id="9886059at2"/>
<gene>
    <name evidence="2" type="ORF">AT15_01000</name>
</gene>
<evidence type="ECO:0000313" key="2">
    <source>
        <dbReference type="EMBL" id="OAA30124.1"/>
    </source>
</evidence>
<accession>A0A176K0V1</accession>
<sequence>MPSKKRSKGTLSLVEEKKLKTRYRKLSYGAWITGFSSLALLLFQNYGDILALIRGGMITMLLVLDFIGFCLALLLFSMATLYSFLMEKRNWVIANALLAVVVFLSLYLFSAKIPFVDSHGTLREITPHFLRYIALGTTFGGLFLALIAFLKRKEN</sequence>